<accession>A0A8J3IT22</accession>
<dbReference type="RefSeq" id="WP_220207931.1">
    <property type="nucleotide sequence ID" value="NZ_BNJK01000001.1"/>
</dbReference>
<evidence type="ECO:0000313" key="2">
    <source>
        <dbReference type="Proteomes" id="UP000597444"/>
    </source>
</evidence>
<dbReference type="Proteomes" id="UP000597444">
    <property type="component" value="Unassembled WGS sequence"/>
</dbReference>
<evidence type="ECO:0000313" key="1">
    <source>
        <dbReference type="EMBL" id="GHO97369.1"/>
    </source>
</evidence>
<dbReference type="AlphaFoldDB" id="A0A8J3IT22"/>
<proteinExistence type="predicted"/>
<keyword evidence="2" id="KW-1185">Reference proteome</keyword>
<comment type="caution">
    <text evidence="1">The sequence shown here is derived from an EMBL/GenBank/DDBJ whole genome shotgun (WGS) entry which is preliminary data.</text>
</comment>
<organism evidence="1 2">
    <name type="scientific">Reticulibacter mediterranei</name>
    <dbReference type="NCBI Taxonomy" id="2778369"/>
    <lineage>
        <taxon>Bacteria</taxon>
        <taxon>Bacillati</taxon>
        <taxon>Chloroflexota</taxon>
        <taxon>Ktedonobacteria</taxon>
        <taxon>Ktedonobacterales</taxon>
        <taxon>Reticulibacteraceae</taxon>
        <taxon>Reticulibacter</taxon>
    </lineage>
</organism>
<gene>
    <name evidence="1" type="ORF">KSF_074170</name>
</gene>
<protein>
    <submittedName>
        <fullName evidence="1">Uncharacterized protein</fullName>
    </submittedName>
</protein>
<name>A0A8J3IT22_9CHLR</name>
<reference evidence="1" key="1">
    <citation type="submission" date="2020-10" db="EMBL/GenBank/DDBJ databases">
        <title>Taxonomic study of unclassified bacteria belonging to the class Ktedonobacteria.</title>
        <authorList>
            <person name="Yabe S."/>
            <person name="Wang C.M."/>
            <person name="Zheng Y."/>
            <person name="Sakai Y."/>
            <person name="Cavaletti L."/>
            <person name="Monciardini P."/>
            <person name="Donadio S."/>
        </authorList>
    </citation>
    <scope>NUCLEOTIDE SEQUENCE</scope>
    <source>
        <strain evidence="1">ID150040</strain>
    </source>
</reference>
<sequence>MSSYPFFLIYPCGYSRDGTLVYHLMARLLRMLLIDIRMMPHSRWSDRLIREQTSLGCSGTYRKSTESVSFLLF</sequence>
<dbReference type="EMBL" id="BNJK01000001">
    <property type="protein sequence ID" value="GHO97369.1"/>
    <property type="molecule type" value="Genomic_DNA"/>
</dbReference>